<dbReference type="GO" id="GO:0006355">
    <property type="term" value="P:regulation of DNA-templated transcription"/>
    <property type="evidence" value="ECO:0007669"/>
    <property type="project" value="InterPro"/>
</dbReference>
<organism evidence="10 11">
    <name type="scientific">Leyella stercorea DSM 18206</name>
    <dbReference type="NCBI Taxonomy" id="1002367"/>
    <lineage>
        <taxon>Bacteria</taxon>
        <taxon>Pseudomonadati</taxon>
        <taxon>Bacteroidota</taxon>
        <taxon>Bacteroidia</taxon>
        <taxon>Bacteroidales</taxon>
        <taxon>Prevotellaceae</taxon>
        <taxon>Leyella</taxon>
    </lineage>
</organism>
<dbReference type="Pfam" id="PF00158">
    <property type="entry name" value="Sigma54_activat"/>
    <property type="match status" value="1"/>
</dbReference>
<dbReference type="InterPro" id="IPR002197">
    <property type="entry name" value="HTH_Fis"/>
</dbReference>
<dbReference type="eggNOG" id="COG2204">
    <property type="taxonomic scope" value="Bacteria"/>
</dbReference>
<dbReference type="RefSeq" id="WP_007901831.1">
    <property type="nucleotide sequence ID" value="NZ_JH379450.1"/>
</dbReference>
<dbReference type="GO" id="GO:0005524">
    <property type="term" value="F:ATP binding"/>
    <property type="evidence" value="ECO:0007669"/>
    <property type="project" value="UniProtKB-KW"/>
</dbReference>
<dbReference type="Pfam" id="PF02954">
    <property type="entry name" value="HTH_8"/>
    <property type="match status" value="1"/>
</dbReference>
<dbReference type="SUPFAM" id="SSF46689">
    <property type="entry name" value="Homeodomain-like"/>
    <property type="match status" value="1"/>
</dbReference>
<dbReference type="PROSITE" id="PS00676">
    <property type="entry name" value="SIGMA54_INTERACT_2"/>
    <property type="match status" value="1"/>
</dbReference>
<dbReference type="Pfam" id="PF25601">
    <property type="entry name" value="AAA_lid_14"/>
    <property type="match status" value="1"/>
</dbReference>
<dbReference type="HOGENOM" id="CLU_000445_0_4_10"/>
<evidence type="ECO:0000256" key="2">
    <source>
        <dbReference type="ARBA" id="ARBA00022840"/>
    </source>
</evidence>
<keyword evidence="5" id="KW-0804">Transcription</keyword>
<protein>
    <submittedName>
        <fullName evidence="10">Sigma-54 interaction domain protein</fullName>
    </submittedName>
</protein>
<dbReference type="InterPro" id="IPR025943">
    <property type="entry name" value="Sigma_54_int_dom_ATP-bd_2"/>
</dbReference>
<dbReference type="GO" id="GO:0043565">
    <property type="term" value="F:sequence-specific DNA binding"/>
    <property type="evidence" value="ECO:0007669"/>
    <property type="project" value="InterPro"/>
</dbReference>
<dbReference type="PANTHER" id="PTHR32071:SF81">
    <property type="entry name" value="PROPIONATE CATABOLISM OPERON REGULATORY PROTEIN"/>
    <property type="match status" value="1"/>
</dbReference>
<dbReference type="Proteomes" id="UP000004407">
    <property type="component" value="Unassembled WGS sequence"/>
</dbReference>
<sequence>MQHILIVEDDIAFGTMLQTWLRRKGFEVEKATSVGAAVKLLTETFGKEVDLVLSDLRLPDHDGLRLLAWMHEHDINAPFIVMTNYAEVQNAVLAMKSGAADYIAKPVQPDILLQKIKDAMEQNAQQASSTIQNSTTQNAPTAHNSKFKTQNSCSGKRLYEPSAKLTAPRHIEGKSEASRQLYSYVELVAPTPMSVLILGASGTGKEYVAHRIHDLSARADKPFFALDCGAIPRDVAASEFFGHKKGAFTGADTDKRGAFEMANGGTLFLDEVGNLSYEVQVQLLRALQERRIRPVGGTQEIPIDIRLVCATNENLEEAVGEGRFREDLYHRINEFTIYMPKLSERGSDLFLFADLFIRHANEELNRTVEGFDSAAAELLASHSWPGNLRELNNVVKRAVLLTRGNKITTVELTQAMGQIRTDNVLQLHDEDTERQCIITALQQTNGNKAKAARILGVDRKTIYNKIEKLGI</sequence>
<dbReference type="InterPro" id="IPR025944">
    <property type="entry name" value="Sigma_54_int_dom_CS"/>
</dbReference>
<dbReference type="GO" id="GO:0000160">
    <property type="term" value="P:phosphorelay signal transduction system"/>
    <property type="evidence" value="ECO:0007669"/>
    <property type="project" value="InterPro"/>
</dbReference>
<dbReference type="InterPro" id="IPR027417">
    <property type="entry name" value="P-loop_NTPase"/>
</dbReference>
<evidence type="ECO:0000256" key="7">
    <source>
        <dbReference type="SAM" id="MobiDB-lite"/>
    </source>
</evidence>
<dbReference type="PRINTS" id="PR01590">
    <property type="entry name" value="HTHFIS"/>
</dbReference>
<comment type="caution">
    <text evidence="10">The sequence shown here is derived from an EMBL/GenBank/DDBJ whole genome shotgun (WGS) entry which is preliminary data.</text>
</comment>
<evidence type="ECO:0000256" key="3">
    <source>
        <dbReference type="ARBA" id="ARBA00023015"/>
    </source>
</evidence>
<dbReference type="SUPFAM" id="SSF52540">
    <property type="entry name" value="P-loop containing nucleoside triphosphate hydrolases"/>
    <property type="match status" value="1"/>
</dbReference>
<evidence type="ECO:0000256" key="6">
    <source>
        <dbReference type="PROSITE-ProRule" id="PRU00169"/>
    </source>
</evidence>
<dbReference type="InterPro" id="IPR003593">
    <property type="entry name" value="AAA+_ATPase"/>
</dbReference>
<dbReference type="Gene3D" id="3.40.50.2300">
    <property type="match status" value="1"/>
</dbReference>
<dbReference type="PROSITE" id="PS50045">
    <property type="entry name" value="SIGMA54_INTERACT_4"/>
    <property type="match status" value="1"/>
</dbReference>
<dbReference type="InterPro" id="IPR001789">
    <property type="entry name" value="Sig_transdc_resp-reg_receiver"/>
</dbReference>
<evidence type="ECO:0000256" key="4">
    <source>
        <dbReference type="ARBA" id="ARBA00023125"/>
    </source>
</evidence>
<dbReference type="SMART" id="SM00382">
    <property type="entry name" value="AAA"/>
    <property type="match status" value="1"/>
</dbReference>
<keyword evidence="6" id="KW-0597">Phosphoprotein</keyword>
<dbReference type="Gene3D" id="1.10.8.60">
    <property type="match status" value="1"/>
</dbReference>
<evidence type="ECO:0000259" key="9">
    <source>
        <dbReference type="PROSITE" id="PS50110"/>
    </source>
</evidence>
<proteinExistence type="predicted"/>
<dbReference type="SMART" id="SM00448">
    <property type="entry name" value="REC"/>
    <property type="match status" value="1"/>
</dbReference>
<keyword evidence="4" id="KW-0238">DNA-binding</keyword>
<dbReference type="Gene3D" id="1.10.10.60">
    <property type="entry name" value="Homeodomain-like"/>
    <property type="match status" value="1"/>
</dbReference>
<dbReference type="EMBL" id="AFZZ01000199">
    <property type="protein sequence ID" value="EHJ37754.1"/>
    <property type="molecule type" value="Genomic_DNA"/>
</dbReference>
<evidence type="ECO:0000259" key="8">
    <source>
        <dbReference type="PROSITE" id="PS50045"/>
    </source>
</evidence>
<reference evidence="10 11" key="1">
    <citation type="submission" date="2011-08" db="EMBL/GenBank/DDBJ databases">
        <authorList>
            <person name="Weinstock G."/>
            <person name="Sodergren E."/>
            <person name="Clifton S."/>
            <person name="Fulton L."/>
            <person name="Fulton B."/>
            <person name="Courtney L."/>
            <person name="Fronick C."/>
            <person name="Harrison M."/>
            <person name="Strong C."/>
            <person name="Farmer C."/>
            <person name="Delahaunty K."/>
            <person name="Markovic C."/>
            <person name="Hall O."/>
            <person name="Minx P."/>
            <person name="Tomlinson C."/>
            <person name="Mitreva M."/>
            <person name="Hou S."/>
            <person name="Chen J."/>
            <person name="Wollam A."/>
            <person name="Pepin K.H."/>
            <person name="Johnson M."/>
            <person name="Bhonagiri V."/>
            <person name="Zhang X."/>
            <person name="Suruliraj S."/>
            <person name="Warren W."/>
            <person name="Chinwalla A."/>
            <person name="Mardis E.R."/>
            <person name="Wilson R.K."/>
        </authorList>
    </citation>
    <scope>NUCLEOTIDE SEQUENCE [LARGE SCALE GENOMIC DNA]</scope>
    <source>
        <strain evidence="10 11">DSM 18206</strain>
    </source>
</reference>
<dbReference type="Gene3D" id="3.40.50.300">
    <property type="entry name" value="P-loop containing nucleotide triphosphate hydrolases"/>
    <property type="match status" value="1"/>
</dbReference>
<evidence type="ECO:0000256" key="1">
    <source>
        <dbReference type="ARBA" id="ARBA00022741"/>
    </source>
</evidence>
<evidence type="ECO:0000313" key="10">
    <source>
        <dbReference type="EMBL" id="EHJ37754.1"/>
    </source>
</evidence>
<dbReference type="PATRIC" id="fig|1002367.3.peg.1900"/>
<dbReference type="CDD" id="cd00009">
    <property type="entry name" value="AAA"/>
    <property type="match status" value="1"/>
</dbReference>
<dbReference type="InterPro" id="IPR009057">
    <property type="entry name" value="Homeodomain-like_sf"/>
</dbReference>
<accession>G6B0D5</accession>
<dbReference type="SUPFAM" id="SSF52172">
    <property type="entry name" value="CheY-like"/>
    <property type="match status" value="1"/>
</dbReference>
<dbReference type="AlphaFoldDB" id="G6B0D5"/>
<dbReference type="InterPro" id="IPR002078">
    <property type="entry name" value="Sigma_54_int"/>
</dbReference>
<keyword evidence="1" id="KW-0547">Nucleotide-binding</keyword>
<keyword evidence="3" id="KW-0805">Transcription regulation</keyword>
<dbReference type="PANTHER" id="PTHR32071">
    <property type="entry name" value="TRANSCRIPTIONAL REGULATORY PROTEIN"/>
    <property type="match status" value="1"/>
</dbReference>
<feature type="domain" description="Sigma-54 factor interaction" evidence="8">
    <location>
        <begin position="171"/>
        <end position="400"/>
    </location>
</feature>
<feature type="modified residue" description="4-aspartylphosphate" evidence="6">
    <location>
        <position position="55"/>
    </location>
</feature>
<name>G6B0D5_9BACT</name>
<dbReference type="PROSITE" id="PS50110">
    <property type="entry name" value="RESPONSE_REGULATORY"/>
    <property type="match status" value="1"/>
</dbReference>
<feature type="region of interest" description="Disordered" evidence="7">
    <location>
        <begin position="125"/>
        <end position="153"/>
    </location>
</feature>
<dbReference type="InterPro" id="IPR011006">
    <property type="entry name" value="CheY-like_superfamily"/>
</dbReference>
<dbReference type="Pfam" id="PF00072">
    <property type="entry name" value="Response_reg"/>
    <property type="match status" value="1"/>
</dbReference>
<dbReference type="PROSITE" id="PS00688">
    <property type="entry name" value="SIGMA54_INTERACT_3"/>
    <property type="match status" value="1"/>
</dbReference>
<dbReference type="FunFam" id="3.40.50.300:FF:000006">
    <property type="entry name" value="DNA-binding transcriptional regulator NtrC"/>
    <property type="match status" value="1"/>
</dbReference>
<evidence type="ECO:0000256" key="5">
    <source>
        <dbReference type="ARBA" id="ARBA00023163"/>
    </source>
</evidence>
<gene>
    <name evidence="10" type="ORF">HMPREF0673_02353</name>
</gene>
<evidence type="ECO:0000313" key="11">
    <source>
        <dbReference type="Proteomes" id="UP000004407"/>
    </source>
</evidence>
<feature type="domain" description="Response regulatory" evidence="9">
    <location>
        <begin position="3"/>
        <end position="120"/>
    </location>
</feature>
<keyword evidence="2" id="KW-0067">ATP-binding</keyword>
<dbReference type="InterPro" id="IPR058031">
    <property type="entry name" value="AAA_lid_NorR"/>
</dbReference>
<dbReference type="GeneID" id="78337833"/>